<dbReference type="RefSeq" id="WP_122197622.1">
    <property type="nucleotide sequence ID" value="NZ_JBHSKC010000009.1"/>
</dbReference>
<keyword evidence="3" id="KW-1185">Reference proteome</keyword>
<keyword evidence="1" id="KW-1133">Transmembrane helix</keyword>
<evidence type="ECO:0000313" key="2">
    <source>
        <dbReference type="EMBL" id="RMI39707.1"/>
    </source>
</evidence>
<organism evidence="2 3">
    <name type="scientific">Actinomadura harenae</name>
    <dbReference type="NCBI Taxonomy" id="2483351"/>
    <lineage>
        <taxon>Bacteria</taxon>
        <taxon>Bacillati</taxon>
        <taxon>Actinomycetota</taxon>
        <taxon>Actinomycetes</taxon>
        <taxon>Streptosporangiales</taxon>
        <taxon>Thermomonosporaceae</taxon>
        <taxon>Actinomadura</taxon>
    </lineage>
</organism>
<evidence type="ECO:0000313" key="3">
    <source>
        <dbReference type="Proteomes" id="UP000282674"/>
    </source>
</evidence>
<dbReference type="EMBL" id="RFFG01000063">
    <property type="protein sequence ID" value="RMI39707.1"/>
    <property type="molecule type" value="Genomic_DNA"/>
</dbReference>
<comment type="caution">
    <text evidence="2">The sequence shown here is derived from an EMBL/GenBank/DDBJ whole genome shotgun (WGS) entry which is preliminary data.</text>
</comment>
<proteinExistence type="predicted"/>
<feature type="transmembrane region" description="Helical" evidence="1">
    <location>
        <begin position="48"/>
        <end position="66"/>
    </location>
</feature>
<feature type="transmembrane region" description="Helical" evidence="1">
    <location>
        <begin position="20"/>
        <end position="41"/>
    </location>
</feature>
<keyword evidence="1" id="KW-0812">Transmembrane</keyword>
<dbReference type="Proteomes" id="UP000282674">
    <property type="component" value="Unassembled WGS sequence"/>
</dbReference>
<reference evidence="2 3" key="1">
    <citation type="submission" date="2018-10" db="EMBL/GenBank/DDBJ databases">
        <title>Isolation from soil.</title>
        <authorList>
            <person name="Hu J."/>
        </authorList>
    </citation>
    <scope>NUCLEOTIDE SEQUENCE [LARGE SCALE GENOMIC DNA]</scope>
    <source>
        <strain evidence="2 3">NEAU-Ht49</strain>
    </source>
</reference>
<sequence>MSTAPPHGSAAPPDRPTLRLARALVFSTVCVALATLGHALAASAAVPAWAALTGFAGVLAVTYALTGHERSLPTIVGGLVGGQFALHTLYTSACGPCAPASHPGGAVSSIHDGHAMAVVIPAHGPGAGMTFAHVAAGLVSGWWLWRGERAAWSLARRAASFADRPVRLLLALRALLAAASEVVAPLVRVPVVQSEPMAALRRALRHQVVRRGPPLLRSRIPATA</sequence>
<dbReference type="AlphaFoldDB" id="A0A3M2LQN7"/>
<protein>
    <submittedName>
        <fullName evidence="2">MFS transporter</fullName>
    </submittedName>
</protein>
<keyword evidence="1" id="KW-0472">Membrane</keyword>
<accession>A0A3M2LQN7</accession>
<dbReference type="OrthoDB" id="5191668at2"/>
<evidence type="ECO:0000256" key="1">
    <source>
        <dbReference type="SAM" id="Phobius"/>
    </source>
</evidence>
<name>A0A3M2LQN7_9ACTN</name>
<gene>
    <name evidence="2" type="ORF">EBO15_28965</name>
</gene>